<dbReference type="EMBL" id="QURL01000001">
    <property type="protein sequence ID" value="RFC66191.1"/>
    <property type="molecule type" value="Genomic_DNA"/>
</dbReference>
<comment type="caution">
    <text evidence="10">The sequence shown here is derived from an EMBL/GenBank/DDBJ whole genome shotgun (WGS) entry which is preliminary data.</text>
</comment>
<dbReference type="InterPro" id="IPR020594">
    <property type="entry name" value="Ribosomal_bL9_bac/chp"/>
</dbReference>
<dbReference type="Pfam" id="PF01281">
    <property type="entry name" value="Ribosomal_L9_N"/>
    <property type="match status" value="1"/>
</dbReference>
<dbReference type="HAMAP" id="MF_00503">
    <property type="entry name" value="Ribosomal_bL9"/>
    <property type="match status" value="1"/>
</dbReference>
<dbReference type="InterPro" id="IPR009027">
    <property type="entry name" value="Ribosomal_bL9/RNase_H1_N"/>
</dbReference>
<accession>A0A371XAF8</accession>
<reference evidence="10 11" key="1">
    <citation type="submission" date="2018-08" db="EMBL/GenBank/DDBJ databases">
        <title>Fulvimarina sp. 85, whole genome shotgun sequence.</title>
        <authorList>
            <person name="Tuo L."/>
        </authorList>
    </citation>
    <scope>NUCLEOTIDE SEQUENCE [LARGE SCALE GENOMIC DNA]</scope>
    <source>
        <strain evidence="10 11">85</strain>
    </source>
</reference>
<dbReference type="GO" id="GO:0003735">
    <property type="term" value="F:structural constituent of ribosome"/>
    <property type="evidence" value="ECO:0007669"/>
    <property type="project" value="InterPro"/>
</dbReference>
<evidence type="ECO:0000256" key="1">
    <source>
        <dbReference type="ARBA" id="ARBA00010605"/>
    </source>
</evidence>
<dbReference type="Gene3D" id="3.40.5.10">
    <property type="entry name" value="Ribosomal protein L9, N-terminal domain"/>
    <property type="match status" value="1"/>
</dbReference>
<dbReference type="NCBIfam" id="TIGR00158">
    <property type="entry name" value="L9"/>
    <property type="match status" value="1"/>
</dbReference>
<dbReference type="GO" id="GO:1990904">
    <property type="term" value="C:ribonucleoprotein complex"/>
    <property type="evidence" value="ECO:0007669"/>
    <property type="project" value="UniProtKB-KW"/>
</dbReference>
<feature type="domain" description="Ribosomal protein L9" evidence="9">
    <location>
        <begin position="13"/>
        <end position="40"/>
    </location>
</feature>
<evidence type="ECO:0000313" key="11">
    <source>
        <dbReference type="Proteomes" id="UP000264310"/>
    </source>
</evidence>
<evidence type="ECO:0000256" key="5">
    <source>
        <dbReference type="ARBA" id="ARBA00023274"/>
    </source>
</evidence>
<dbReference type="InterPro" id="IPR020069">
    <property type="entry name" value="Ribosomal_bL9_C"/>
</dbReference>
<organism evidence="10 11">
    <name type="scientific">Fulvimarina endophytica</name>
    <dbReference type="NCBI Taxonomy" id="2293836"/>
    <lineage>
        <taxon>Bacteria</taxon>
        <taxon>Pseudomonadati</taxon>
        <taxon>Pseudomonadota</taxon>
        <taxon>Alphaproteobacteria</taxon>
        <taxon>Hyphomicrobiales</taxon>
        <taxon>Aurantimonadaceae</taxon>
        <taxon>Fulvimarina</taxon>
    </lineage>
</organism>
<protein>
    <recommendedName>
        <fullName evidence="6 7">Large ribosomal subunit protein bL9</fullName>
    </recommendedName>
</protein>
<dbReference type="GO" id="GO:0005840">
    <property type="term" value="C:ribosome"/>
    <property type="evidence" value="ECO:0007669"/>
    <property type="project" value="UniProtKB-KW"/>
</dbReference>
<proteinExistence type="inferred from homology"/>
<dbReference type="InterPro" id="IPR036935">
    <property type="entry name" value="Ribosomal_bL9_N_sf"/>
</dbReference>
<dbReference type="GO" id="GO:0019843">
    <property type="term" value="F:rRNA binding"/>
    <property type="evidence" value="ECO:0007669"/>
    <property type="project" value="UniProtKB-UniRule"/>
</dbReference>
<dbReference type="AlphaFoldDB" id="A0A371XAF8"/>
<evidence type="ECO:0000256" key="6">
    <source>
        <dbReference type="ARBA" id="ARBA00035292"/>
    </source>
</evidence>
<keyword evidence="11" id="KW-1185">Reference proteome</keyword>
<feature type="compositionally biased region" description="Acidic residues" evidence="8">
    <location>
        <begin position="180"/>
        <end position="193"/>
    </location>
</feature>
<comment type="similarity">
    <text evidence="1 7">Belongs to the bacterial ribosomal protein bL9 family.</text>
</comment>
<name>A0A371XAF8_9HYPH</name>
<dbReference type="PROSITE" id="PS00651">
    <property type="entry name" value="RIBOSOMAL_L9"/>
    <property type="match status" value="1"/>
</dbReference>
<evidence type="ECO:0000256" key="2">
    <source>
        <dbReference type="ARBA" id="ARBA00022730"/>
    </source>
</evidence>
<dbReference type="RefSeq" id="WP_116681442.1">
    <property type="nucleotide sequence ID" value="NZ_QURL01000001.1"/>
</dbReference>
<evidence type="ECO:0000256" key="7">
    <source>
        <dbReference type="HAMAP-Rule" id="MF_00503"/>
    </source>
</evidence>
<evidence type="ECO:0000256" key="8">
    <source>
        <dbReference type="SAM" id="MobiDB-lite"/>
    </source>
</evidence>
<evidence type="ECO:0000313" key="10">
    <source>
        <dbReference type="EMBL" id="RFC66191.1"/>
    </source>
</evidence>
<keyword evidence="4 7" id="KW-0689">Ribosomal protein</keyword>
<dbReference type="Proteomes" id="UP000264310">
    <property type="component" value="Unassembled WGS sequence"/>
</dbReference>
<keyword evidence="2 7" id="KW-0699">rRNA-binding</keyword>
<gene>
    <name evidence="7" type="primary">rplI</name>
    <name evidence="10" type="ORF">DYI37_01625</name>
</gene>
<dbReference type="SUPFAM" id="SSF55653">
    <property type="entry name" value="Ribosomal protein L9 C-domain"/>
    <property type="match status" value="1"/>
</dbReference>
<dbReference type="Pfam" id="PF03948">
    <property type="entry name" value="Ribosomal_L9_C"/>
    <property type="match status" value="1"/>
</dbReference>
<keyword evidence="5 7" id="KW-0687">Ribonucleoprotein</keyword>
<dbReference type="InterPro" id="IPR000244">
    <property type="entry name" value="Ribosomal_bL9"/>
</dbReference>
<dbReference type="Gene3D" id="3.10.430.100">
    <property type="entry name" value="Ribosomal protein L9, C-terminal domain"/>
    <property type="match status" value="1"/>
</dbReference>
<dbReference type="InterPro" id="IPR036791">
    <property type="entry name" value="Ribosomal_bL9_C_sf"/>
</dbReference>
<feature type="region of interest" description="Disordered" evidence="8">
    <location>
        <begin position="148"/>
        <end position="208"/>
    </location>
</feature>
<dbReference type="InterPro" id="IPR020070">
    <property type="entry name" value="Ribosomal_bL9_N"/>
</dbReference>
<dbReference type="OrthoDB" id="9788336at2"/>
<evidence type="ECO:0000256" key="4">
    <source>
        <dbReference type="ARBA" id="ARBA00022980"/>
    </source>
</evidence>
<dbReference type="SUPFAM" id="SSF55658">
    <property type="entry name" value="L9 N-domain-like"/>
    <property type="match status" value="1"/>
</dbReference>
<sequence length="208" mass="22763">MDVILLERIGKLGQIGDTVRVRDGFARNYLLPTGRALRANAANQARFEAQKEQIIQRNEERKGEARQIGNQIEGKTFVAVRSAGESGQLYGSVSARDISDLIGQGGFKVGRNEVVLQQPIKQIGVHDVTIALHPEVEVVVKINVARSNDEAERQAAGEDLTSYEAIYGEEEPNFGGSPDAMDEDRAFEDEDGEPIDREAEAQSEGQPS</sequence>
<keyword evidence="3 7" id="KW-0694">RNA-binding</keyword>
<evidence type="ECO:0000259" key="9">
    <source>
        <dbReference type="PROSITE" id="PS00651"/>
    </source>
</evidence>
<dbReference type="PANTHER" id="PTHR21368">
    <property type="entry name" value="50S RIBOSOMAL PROTEIN L9"/>
    <property type="match status" value="1"/>
</dbReference>
<comment type="function">
    <text evidence="7">Binds to the 23S rRNA.</text>
</comment>
<evidence type="ECO:0000256" key="3">
    <source>
        <dbReference type="ARBA" id="ARBA00022884"/>
    </source>
</evidence>
<dbReference type="GO" id="GO:0006412">
    <property type="term" value="P:translation"/>
    <property type="evidence" value="ECO:0007669"/>
    <property type="project" value="UniProtKB-UniRule"/>
</dbReference>